<evidence type="ECO:0000313" key="3">
    <source>
        <dbReference type="Proteomes" id="UP000184089"/>
    </source>
</evidence>
<protein>
    <submittedName>
        <fullName evidence="2">Uncharacterized protein</fullName>
    </submittedName>
</protein>
<dbReference type="RefSeq" id="WP_021661006.1">
    <property type="nucleotide sequence ID" value="NZ_FQVY01000002.1"/>
</dbReference>
<gene>
    <name evidence="1" type="ORF">GT747_03435</name>
    <name evidence="2" type="ORF">SAMN05444424_1373</name>
</gene>
<comment type="caution">
    <text evidence="2">The sequence shown here is derived from an EMBL/GenBank/DDBJ whole genome shotgun (WGS) entry which is preliminary data.</text>
</comment>
<proteinExistence type="predicted"/>
<reference evidence="3" key="2">
    <citation type="submission" date="2016-11" db="EMBL/GenBank/DDBJ databases">
        <authorList>
            <person name="Jaros S."/>
            <person name="Januszkiewicz K."/>
            <person name="Wedrychowicz H."/>
        </authorList>
    </citation>
    <scope>NUCLEOTIDE SEQUENCE [LARGE SCALE GENOMIC DNA]</scope>
    <source>
        <strain evidence="3">DSM 4029</strain>
    </source>
</reference>
<dbReference type="AlphaFoldDB" id="A0AAQ1RVU1"/>
<dbReference type="Gene3D" id="3.20.20.80">
    <property type="entry name" value="Glycosidases"/>
    <property type="match status" value="1"/>
</dbReference>
<evidence type="ECO:0000313" key="4">
    <source>
        <dbReference type="Proteomes" id="UP000474718"/>
    </source>
</evidence>
<dbReference type="Proteomes" id="UP000474718">
    <property type="component" value="Unassembled WGS sequence"/>
</dbReference>
<accession>A0AAQ1RVU1</accession>
<dbReference type="EMBL" id="FQVY01000002">
    <property type="protein sequence ID" value="SHG07457.1"/>
    <property type="molecule type" value="Genomic_DNA"/>
</dbReference>
<dbReference type="Proteomes" id="UP000184089">
    <property type="component" value="Unassembled WGS sequence"/>
</dbReference>
<reference evidence="1 4" key="3">
    <citation type="journal article" date="2019" name="Nat. Med.">
        <title>A library of human gut bacterial isolates paired with longitudinal multiomics data enables mechanistic microbiome research.</title>
        <authorList>
            <person name="Poyet M."/>
            <person name="Groussin M."/>
            <person name="Gibbons S.M."/>
            <person name="Avila-Pacheco J."/>
            <person name="Jiang X."/>
            <person name="Kearney S.M."/>
            <person name="Perrotta A.R."/>
            <person name="Berdy B."/>
            <person name="Zhao S."/>
            <person name="Lieberman T.D."/>
            <person name="Swanson P.K."/>
            <person name="Smith M."/>
            <person name="Roesemann S."/>
            <person name="Alexander J.E."/>
            <person name="Rich S.A."/>
            <person name="Livny J."/>
            <person name="Vlamakis H."/>
            <person name="Clish C."/>
            <person name="Bullock K."/>
            <person name="Deik A."/>
            <person name="Scott J."/>
            <person name="Pierce K.A."/>
            <person name="Xavier R.J."/>
            <person name="Alm E.J."/>
        </authorList>
    </citation>
    <scope>NUCLEOTIDE SEQUENCE [LARGE SCALE GENOMIC DNA]</scope>
    <source>
        <strain evidence="1 4">BIOML-A2</strain>
    </source>
</reference>
<evidence type="ECO:0000313" key="1">
    <source>
        <dbReference type="EMBL" id="MZL68828.1"/>
    </source>
</evidence>
<keyword evidence="4" id="KW-1185">Reference proteome</keyword>
<dbReference type="EMBL" id="WWVX01000002">
    <property type="protein sequence ID" value="MZL68828.1"/>
    <property type="molecule type" value="Genomic_DNA"/>
</dbReference>
<sequence>MLQYDQNTKRAVIRNNTLQMTLNFADGILIEECSNLLTGDLQNPRRELFNLTFMGGQYSSRDFAVGEVLTCQDRVHQLLTVPLENEALGLSIRVHFLNDKKETISVIVQIRDRYIHGVPYELFLHSPFLAQLSMRGEGDRYYYPANAVESPDGTPLLKMMRESFYNNDVKLPLVCCDKGGKSGFAVQFPSKADLDDCGAIQNRNMQFSKIASAEELHTHQILCNPDNTYNDTFEFEITGLSGGWVEAFARFRQQWESGYDFSEYEKEDLKWFNEKFLHQFSFLYGTEAYDAENQKIDPEKLLKEGEAFGGFDTVTLWNQYPRLGVDKRSQWDFYNDFPGGMAAFKEAVDAFHAKGVQVFMPYIPWDAGAEESPETLGDHFAGLLEQTGADGYQLDTLGDIPDSFREKCDAVRPGLVMTTQHHPDKKHPIEKITTSWDEFWDTRPMPKVDIFRFLCPRHIAPVISRWYRKEDKDLLIQYSQFGAAPLVIWQDIFGRWMPFSAEQKAAIKGWKEVYLAHRLTYQCALPTPFYPVAPREVYCNLFPADSGSEQIYSLYNDGDLPFEGALCELFVPGSTAEVILGGGEASVKNGKLYAQLPPKEVVHISVKP</sequence>
<organism evidence="2 3">
    <name type="scientific">Bittarella massiliensis</name>
    <name type="common">ex Durand et al. 2017</name>
    <dbReference type="NCBI Taxonomy" id="1720313"/>
    <lineage>
        <taxon>Bacteria</taxon>
        <taxon>Bacillati</taxon>
        <taxon>Bacillota</taxon>
        <taxon>Clostridia</taxon>
        <taxon>Eubacteriales</taxon>
        <taxon>Oscillospiraceae</taxon>
        <taxon>Bittarella (ex Durand et al. 2017)</taxon>
    </lineage>
</organism>
<evidence type="ECO:0000313" key="2">
    <source>
        <dbReference type="EMBL" id="SHG07457.1"/>
    </source>
</evidence>
<reference evidence="2" key="1">
    <citation type="submission" date="2016-11" db="EMBL/GenBank/DDBJ databases">
        <authorList>
            <person name="Varghese N."/>
            <person name="Submissions S."/>
        </authorList>
    </citation>
    <scope>NUCLEOTIDE SEQUENCE</scope>
    <source>
        <strain evidence="2">DSM 4029</strain>
    </source>
</reference>
<name>A0AAQ1RVU1_9FIRM</name>